<evidence type="ECO:0000313" key="2">
    <source>
        <dbReference type="Proteomes" id="UP000214688"/>
    </source>
</evidence>
<proteinExistence type="predicted"/>
<dbReference type="RefSeq" id="WP_094235030.1">
    <property type="nucleotide sequence ID" value="NZ_CP022657.1"/>
</dbReference>
<protein>
    <submittedName>
        <fullName evidence="1">Uncharacterized protein</fullName>
    </submittedName>
</protein>
<name>A0A223CWR8_9BACL</name>
<dbReference type="EMBL" id="CP022657">
    <property type="protein sequence ID" value="ASS73770.1"/>
    <property type="molecule type" value="Genomic_DNA"/>
</dbReference>
<gene>
    <name evidence="1" type="ORF">CIG75_01470</name>
</gene>
<reference evidence="1 2" key="1">
    <citation type="journal article" date="2015" name="Int. J. Syst. Evol. Microbiol.">
        <title>Tumebacillus algifaecis sp. nov., isolated from decomposing algal scum.</title>
        <authorList>
            <person name="Wu Y.F."/>
            <person name="Zhang B."/>
            <person name="Xing P."/>
            <person name="Wu Q.L."/>
            <person name="Liu S.J."/>
        </authorList>
    </citation>
    <scope>NUCLEOTIDE SEQUENCE [LARGE SCALE GENOMIC DNA]</scope>
    <source>
        <strain evidence="1 2">THMBR28</strain>
    </source>
</reference>
<dbReference type="AlphaFoldDB" id="A0A223CWR8"/>
<dbReference type="OrthoDB" id="2382262at2"/>
<organism evidence="1 2">
    <name type="scientific">Tumebacillus algifaecis</name>
    <dbReference type="NCBI Taxonomy" id="1214604"/>
    <lineage>
        <taxon>Bacteria</taxon>
        <taxon>Bacillati</taxon>
        <taxon>Bacillota</taxon>
        <taxon>Bacilli</taxon>
        <taxon>Bacillales</taxon>
        <taxon>Alicyclobacillaceae</taxon>
        <taxon>Tumebacillus</taxon>
    </lineage>
</organism>
<keyword evidence="2" id="KW-1185">Reference proteome</keyword>
<sequence>MKATKIVASITGIMLLAGVIIISNPTRAEQTSEKEAKQAVTHYLNAVSAGDVNEIIKYSKDERVPDDTKRKEMLEHFMQNNPVKQIQVLSVNYINEANINVTISGQFGDTTETKTLPLIKENNQWKVLIEDSN</sequence>
<dbReference type="Gene3D" id="3.10.450.50">
    <property type="match status" value="1"/>
</dbReference>
<dbReference type="Proteomes" id="UP000214688">
    <property type="component" value="Chromosome"/>
</dbReference>
<accession>A0A223CWR8</accession>
<dbReference type="KEGG" id="tab:CIG75_01470"/>
<evidence type="ECO:0000313" key="1">
    <source>
        <dbReference type="EMBL" id="ASS73770.1"/>
    </source>
</evidence>